<keyword evidence="2" id="KW-1185">Reference proteome</keyword>
<proteinExistence type="predicted"/>
<sequence>MIFFLCSSLSFHNIDAFIANDLHPVPDDLDSVVADYLDSIIADYLDSIIADYLDSVAFDYVYPISSDYRQSDFYTLQNRGDAIVNADVDGACFGRPLSLPGQKEKVNAYETNQSPLLTCKTVMRAPVAREAFDVAEMEYKGKMSLI</sequence>
<reference evidence="1 2" key="1">
    <citation type="journal article" date="2019" name="Commun. Biol.">
        <title>The bagworm genome reveals a unique fibroin gene that provides high tensile strength.</title>
        <authorList>
            <person name="Kono N."/>
            <person name="Nakamura H."/>
            <person name="Ohtoshi R."/>
            <person name="Tomita M."/>
            <person name="Numata K."/>
            <person name="Arakawa K."/>
        </authorList>
    </citation>
    <scope>NUCLEOTIDE SEQUENCE [LARGE SCALE GENOMIC DNA]</scope>
</reference>
<dbReference type="AlphaFoldDB" id="A0A4C1WQW1"/>
<protein>
    <submittedName>
        <fullName evidence="1">Uncharacterized protein</fullName>
    </submittedName>
</protein>
<dbReference type="Proteomes" id="UP000299102">
    <property type="component" value="Unassembled WGS sequence"/>
</dbReference>
<dbReference type="EMBL" id="BGZK01000608">
    <property type="protein sequence ID" value="GBP52719.1"/>
    <property type="molecule type" value="Genomic_DNA"/>
</dbReference>
<evidence type="ECO:0000313" key="2">
    <source>
        <dbReference type="Proteomes" id="UP000299102"/>
    </source>
</evidence>
<evidence type="ECO:0000313" key="1">
    <source>
        <dbReference type="EMBL" id="GBP52719.1"/>
    </source>
</evidence>
<name>A0A4C1WQW1_EUMVA</name>
<organism evidence="1 2">
    <name type="scientific">Eumeta variegata</name>
    <name type="common">Bagworm moth</name>
    <name type="synonym">Eumeta japonica</name>
    <dbReference type="NCBI Taxonomy" id="151549"/>
    <lineage>
        <taxon>Eukaryota</taxon>
        <taxon>Metazoa</taxon>
        <taxon>Ecdysozoa</taxon>
        <taxon>Arthropoda</taxon>
        <taxon>Hexapoda</taxon>
        <taxon>Insecta</taxon>
        <taxon>Pterygota</taxon>
        <taxon>Neoptera</taxon>
        <taxon>Endopterygota</taxon>
        <taxon>Lepidoptera</taxon>
        <taxon>Glossata</taxon>
        <taxon>Ditrysia</taxon>
        <taxon>Tineoidea</taxon>
        <taxon>Psychidae</taxon>
        <taxon>Oiketicinae</taxon>
        <taxon>Eumeta</taxon>
    </lineage>
</organism>
<gene>
    <name evidence="1" type="ORF">EVAR_43920_1</name>
</gene>
<comment type="caution">
    <text evidence="1">The sequence shown here is derived from an EMBL/GenBank/DDBJ whole genome shotgun (WGS) entry which is preliminary data.</text>
</comment>
<accession>A0A4C1WQW1</accession>